<evidence type="ECO:0000259" key="7">
    <source>
        <dbReference type="PROSITE" id="PS51935"/>
    </source>
</evidence>
<organism evidence="8 9">
    <name type="scientific">Kitasatospora herbaricolor</name>
    <dbReference type="NCBI Taxonomy" id="68217"/>
    <lineage>
        <taxon>Bacteria</taxon>
        <taxon>Bacillati</taxon>
        <taxon>Actinomycetota</taxon>
        <taxon>Actinomycetes</taxon>
        <taxon>Kitasatosporales</taxon>
        <taxon>Streptomycetaceae</taxon>
        <taxon>Kitasatospora</taxon>
    </lineage>
</organism>
<sequence>MTRLLEFDEVEPDTDCICPGCNARRRARLHAAAVQDGGHAAAHSVRRRAAVLFAAVGTVLGGGAAAAAVPSPGGSSTPAPRTPQGEVSGRSGGDPAGTTARLQAVQGITREQIIARAQVWVDQKVPYSMSSNWSDGYRQDCSGYVSMAWGLAASETTWTLPGLADRITKDELQPGDVLIFNNPSNPQAGSHVTIFGGWADAARTSYLAYEQTSPATVRRTTPYAYWSNSTGYLPYRYKALSPGGTDGSTDPGTGTDPGSGTGTDPGTGTGTGTGSSSDGTGQSTAFPGADKFGPGRSNDYITRLGQMLVQRGGGRFYTEGPGPTWGEADRKATEAFQLAQGWTGAEADGLPGRDTWDHLVNGKGKDIGGGSPPPPVTPAPGTPSTTPPATGVPAFPGADRFTPGQSNSYVQQLGEQLVRKGFGRYYSQGPGPRWSESDRLNTRAFQLSLGWSGDEADGYPGPDTWRRLFG</sequence>
<gene>
    <name evidence="8" type="ORF">OG469_20655</name>
</gene>
<keyword evidence="4" id="KW-0788">Thiol protease</keyword>
<keyword evidence="6" id="KW-0812">Transmembrane</keyword>
<feature type="domain" description="NlpC/P60" evidence="7">
    <location>
        <begin position="107"/>
        <end position="237"/>
    </location>
</feature>
<evidence type="ECO:0000256" key="2">
    <source>
        <dbReference type="ARBA" id="ARBA00022670"/>
    </source>
</evidence>
<protein>
    <submittedName>
        <fullName evidence="8">Peptidoglycan-binding protein</fullName>
    </submittedName>
</protein>
<dbReference type="InterPro" id="IPR047763">
    <property type="entry name" value="PG_bind_dom_phiBT1-type"/>
</dbReference>
<keyword evidence="2" id="KW-0645">Protease</keyword>
<keyword evidence="3" id="KW-0378">Hydrolase</keyword>
<feature type="compositionally biased region" description="Low complexity" evidence="5">
    <location>
        <begin position="382"/>
        <end position="391"/>
    </location>
</feature>
<feature type="transmembrane region" description="Helical" evidence="6">
    <location>
        <begin position="49"/>
        <end position="69"/>
    </location>
</feature>
<evidence type="ECO:0000313" key="9">
    <source>
        <dbReference type="Proteomes" id="UP001432014"/>
    </source>
</evidence>
<evidence type="ECO:0000256" key="6">
    <source>
        <dbReference type="SAM" id="Phobius"/>
    </source>
</evidence>
<evidence type="ECO:0000256" key="4">
    <source>
        <dbReference type="ARBA" id="ARBA00022807"/>
    </source>
</evidence>
<feature type="region of interest" description="Disordered" evidence="5">
    <location>
        <begin position="362"/>
        <end position="391"/>
    </location>
</feature>
<feature type="region of interest" description="Disordered" evidence="5">
    <location>
        <begin position="242"/>
        <end position="298"/>
    </location>
</feature>
<evidence type="ECO:0000256" key="3">
    <source>
        <dbReference type="ARBA" id="ARBA00022801"/>
    </source>
</evidence>
<evidence type="ECO:0000256" key="5">
    <source>
        <dbReference type="SAM" id="MobiDB-lite"/>
    </source>
</evidence>
<comment type="similarity">
    <text evidence="1">Belongs to the peptidase C40 family.</text>
</comment>
<dbReference type="NCBIfam" id="NF038080">
    <property type="entry name" value="PG_bind_siph"/>
    <property type="match status" value="2"/>
</dbReference>
<dbReference type="EMBL" id="CP108482">
    <property type="protein sequence ID" value="WUS57714.1"/>
    <property type="molecule type" value="Genomic_DNA"/>
</dbReference>
<dbReference type="Proteomes" id="UP001432014">
    <property type="component" value="Chromosome"/>
</dbReference>
<dbReference type="InterPro" id="IPR036365">
    <property type="entry name" value="PGBD-like_sf"/>
</dbReference>
<keyword evidence="6" id="KW-1133">Transmembrane helix</keyword>
<dbReference type="PROSITE" id="PS51935">
    <property type="entry name" value="NLPC_P60"/>
    <property type="match status" value="1"/>
</dbReference>
<name>A0ABZ1WA55_9ACTN</name>
<feature type="compositionally biased region" description="Low complexity" evidence="5">
    <location>
        <begin position="242"/>
        <end position="254"/>
    </location>
</feature>
<dbReference type="Gene3D" id="3.90.1720.10">
    <property type="entry name" value="endopeptidase domain like (from Nostoc punctiforme)"/>
    <property type="match status" value="1"/>
</dbReference>
<keyword evidence="6" id="KW-0472">Membrane</keyword>
<feature type="region of interest" description="Disordered" evidence="5">
    <location>
        <begin position="66"/>
        <end position="98"/>
    </location>
</feature>
<keyword evidence="9" id="KW-1185">Reference proteome</keyword>
<feature type="compositionally biased region" description="Pro residues" evidence="5">
    <location>
        <begin position="371"/>
        <end position="381"/>
    </location>
</feature>
<accession>A0ABZ1WA55</accession>
<feature type="compositionally biased region" description="Low complexity" evidence="5">
    <location>
        <begin position="66"/>
        <end position="79"/>
    </location>
</feature>
<proteinExistence type="inferred from homology"/>
<dbReference type="RefSeq" id="WP_329496546.1">
    <property type="nucleotide sequence ID" value="NZ_CP108460.1"/>
</dbReference>
<evidence type="ECO:0000256" key="1">
    <source>
        <dbReference type="ARBA" id="ARBA00007074"/>
    </source>
</evidence>
<reference evidence="8 9" key="1">
    <citation type="submission" date="2022-10" db="EMBL/GenBank/DDBJ databases">
        <title>The complete genomes of actinobacterial strains from the NBC collection.</title>
        <authorList>
            <person name="Joergensen T.S."/>
            <person name="Alvarez Arevalo M."/>
            <person name="Sterndorff E.B."/>
            <person name="Faurdal D."/>
            <person name="Vuksanovic O."/>
            <person name="Mourched A.-S."/>
            <person name="Charusanti P."/>
            <person name="Shaw S."/>
            <person name="Blin K."/>
            <person name="Weber T."/>
        </authorList>
    </citation>
    <scope>NUCLEOTIDE SEQUENCE [LARGE SCALE GENOMIC DNA]</scope>
    <source>
        <strain evidence="8 9">NBC_01247</strain>
    </source>
</reference>
<evidence type="ECO:0000313" key="8">
    <source>
        <dbReference type="EMBL" id="WUS57714.1"/>
    </source>
</evidence>
<feature type="compositionally biased region" description="Gly residues" evidence="5">
    <location>
        <begin position="255"/>
        <end position="273"/>
    </location>
</feature>
<dbReference type="SUPFAM" id="SSF47090">
    <property type="entry name" value="PGBD-like"/>
    <property type="match status" value="2"/>
</dbReference>
<dbReference type="SUPFAM" id="SSF54001">
    <property type="entry name" value="Cysteine proteinases"/>
    <property type="match status" value="1"/>
</dbReference>
<dbReference type="InterPro" id="IPR000064">
    <property type="entry name" value="NLP_P60_dom"/>
</dbReference>
<dbReference type="InterPro" id="IPR038765">
    <property type="entry name" value="Papain-like_cys_pep_sf"/>
</dbReference>